<dbReference type="Gene3D" id="3.40.50.1110">
    <property type="entry name" value="SGNH hydrolase"/>
    <property type="match status" value="1"/>
</dbReference>
<dbReference type="CDD" id="cd01834">
    <property type="entry name" value="SGNH_hydrolase_like_2"/>
    <property type="match status" value="1"/>
</dbReference>
<proteinExistence type="predicted"/>
<dbReference type="Pfam" id="PF13472">
    <property type="entry name" value="Lipase_GDSL_2"/>
    <property type="match status" value="1"/>
</dbReference>
<gene>
    <name evidence="2" type="ORF">SAMN04488506_0278</name>
</gene>
<sequence>MKLLQNDKILFYGDSITDVGRNRDEYGNLGQGYALMIAGKLQAKYPELNLTCLNRGIGGDKIADLKNRLDEDCIALEPTIVSILIGINDTWHIENSPALGSKEVMVQFEQDYREVLKRIKEETTARIVLMEPYVLPYPEDRTKWRVDLDQRIQIIRKLAKEFQTEFIALDGPLNAYGIKHSFQYLTGEDGVHPTVAGHGLIAEKWLEILE</sequence>
<organism evidence="2 3">
    <name type="scientific">Desemzia incerta</name>
    <dbReference type="NCBI Taxonomy" id="82801"/>
    <lineage>
        <taxon>Bacteria</taxon>
        <taxon>Bacillati</taxon>
        <taxon>Bacillota</taxon>
        <taxon>Bacilli</taxon>
        <taxon>Lactobacillales</taxon>
        <taxon>Carnobacteriaceae</taxon>
        <taxon>Desemzia</taxon>
    </lineage>
</organism>
<keyword evidence="3" id="KW-1185">Reference proteome</keyword>
<dbReference type="InterPro" id="IPR051532">
    <property type="entry name" value="Ester_Hydrolysis_Enzymes"/>
</dbReference>
<feature type="domain" description="SGNH hydrolase-type esterase" evidence="1">
    <location>
        <begin position="11"/>
        <end position="199"/>
    </location>
</feature>
<name>A0A1I5UZV1_9LACT</name>
<dbReference type="GO" id="GO:0004622">
    <property type="term" value="F:phosphatidylcholine lysophospholipase activity"/>
    <property type="evidence" value="ECO:0007669"/>
    <property type="project" value="TreeGrafter"/>
</dbReference>
<dbReference type="PANTHER" id="PTHR30383:SF5">
    <property type="entry name" value="SGNH HYDROLASE-TYPE ESTERASE DOMAIN-CONTAINING PROTEIN"/>
    <property type="match status" value="1"/>
</dbReference>
<accession>A0A1I5UZV1</accession>
<dbReference type="SUPFAM" id="SSF52266">
    <property type="entry name" value="SGNH hydrolase"/>
    <property type="match status" value="1"/>
</dbReference>
<reference evidence="2 3" key="1">
    <citation type="submission" date="2016-10" db="EMBL/GenBank/DDBJ databases">
        <authorList>
            <person name="de Groot N.N."/>
        </authorList>
    </citation>
    <scope>NUCLEOTIDE SEQUENCE [LARGE SCALE GENOMIC DNA]</scope>
    <source>
        <strain evidence="2 3">DSM 20581</strain>
    </source>
</reference>
<dbReference type="OrthoDB" id="9794725at2"/>
<evidence type="ECO:0000259" key="1">
    <source>
        <dbReference type="Pfam" id="PF13472"/>
    </source>
</evidence>
<dbReference type="RefSeq" id="WP_092479356.1">
    <property type="nucleotide sequence ID" value="NZ_FOXW01000001.1"/>
</dbReference>
<dbReference type="STRING" id="82801.SAMN04488506_0278"/>
<dbReference type="EMBL" id="FOXW01000001">
    <property type="protein sequence ID" value="SFQ00760.1"/>
    <property type="molecule type" value="Genomic_DNA"/>
</dbReference>
<evidence type="ECO:0000313" key="2">
    <source>
        <dbReference type="EMBL" id="SFQ00760.1"/>
    </source>
</evidence>
<evidence type="ECO:0000313" key="3">
    <source>
        <dbReference type="Proteomes" id="UP000199136"/>
    </source>
</evidence>
<dbReference type="AlphaFoldDB" id="A0A1I5UZV1"/>
<dbReference type="InterPro" id="IPR013830">
    <property type="entry name" value="SGNH_hydro"/>
</dbReference>
<protein>
    <submittedName>
        <fullName evidence="2">Lysophospholipase L1</fullName>
    </submittedName>
</protein>
<dbReference type="Proteomes" id="UP000199136">
    <property type="component" value="Unassembled WGS sequence"/>
</dbReference>
<dbReference type="PANTHER" id="PTHR30383">
    <property type="entry name" value="THIOESTERASE 1/PROTEASE 1/LYSOPHOSPHOLIPASE L1"/>
    <property type="match status" value="1"/>
</dbReference>
<dbReference type="InterPro" id="IPR036514">
    <property type="entry name" value="SGNH_hydro_sf"/>
</dbReference>